<dbReference type="EMBL" id="CAUOFW020006391">
    <property type="protein sequence ID" value="CAK9174613.1"/>
    <property type="molecule type" value="Genomic_DNA"/>
</dbReference>
<organism evidence="2 3">
    <name type="scientific">Ilex paraguariensis</name>
    <name type="common">yerba mate</name>
    <dbReference type="NCBI Taxonomy" id="185542"/>
    <lineage>
        <taxon>Eukaryota</taxon>
        <taxon>Viridiplantae</taxon>
        <taxon>Streptophyta</taxon>
        <taxon>Embryophyta</taxon>
        <taxon>Tracheophyta</taxon>
        <taxon>Spermatophyta</taxon>
        <taxon>Magnoliopsida</taxon>
        <taxon>eudicotyledons</taxon>
        <taxon>Gunneridae</taxon>
        <taxon>Pentapetalae</taxon>
        <taxon>asterids</taxon>
        <taxon>campanulids</taxon>
        <taxon>Aquifoliales</taxon>
        <taxon>Aquifoliaceae</taxon>
        <taxon>Ilex</taxon>
    </lineage>
</organism>
<protein>
    <submittedName>
        <fullName evidence="2">Uncharacterized protein</fullName>
    </submittedName>
</protein>
<feature type="region of interest" description="Disordered" evidence="1">
    <location>
        <begin position="152"/>
        <end position="176"/>
    </location>
</feature>
<reference evidence="2 3" key="1">
    <citation type="submission" date="2024-02" db="EMBL/GenBank/DDBJ databases">
        <authorList>
            <person name="Vignale AGUSTIN F."/>
            <person name="Sosa J E."/>
            <person name="Modenutti C."/>
        </authorList>
    </citation>
    <scope>NUCLEOTIDE SEQUENCE [LARGE SCALE GENOMIC DNA]</scope>
</reference>
<name>A0ABC8U0J0_9AQUA</name>
<proteinExistence type="predicted"/>
<sequence>MTIHNRIIKNIEPKVKPQREFNESAQRERKGKVVERDGLTIGKSRGERRVIFSSSGAIRTTCEFRRRLGAIDIRGKVRDGIRKRDSGRTIVWRTRLLLLDEDVDEDEGHSNKAVEVEEVRDSEMDRNAIAAACLSVVPPSTTTTTQYSLLTLHQPPGVQNSDGSRGRSTHASGKHM</sequence>
<feature type="compositionally biased region" description="Polar residues" evidence="1">
    <location>
        <begin position="152"/>
        <end position="163"/>
    </location>
</feature>
<evidence type="ECO:0000313" key="3">
    <source>
        <dbReference type="Proteomes" id="UP001642360"/>
    </source>
</evidence>
<evidence type="ECO:0000313" key="2">
    <source>
        <dbReference type="EMBL" id="CAK9174613.1"/>
    </source>
</evidence>
<gene>
    <name evidence="2" type="ORF">ILEXP_LOCUS44360</name>
</gene>
<evidence type="ECO:0000256" key="1">
    <source>
        <dbReference type="SAM" id="MobiDB-lite"/>
    </source>
</evidence>
<accession>A0ABC8U0J0</accession>
<dbReference type="Proteomes" id="UP001642360">
    <property type="component" value="Unassembled WGS sequence"/>
</dbReference>
<keyword evidence="3" id="KW-1185">Reference proteome</keyword>
<dbReference type="AlphaFoldDB" id="A0ABC8U0J0"/>
<comment type="caution">
    <text evidence="2">The sequence shown here is derived from an EMBL/GenBank/DDBJ whole genome shotgun (WGS) entry which is preliminary data.</text>
</comment>